<protein>
    <recommendedName>
        <fullName evidence="3">Ricin B lectin domain-containing protein</fullName>
    </recommendedName>
</protein>
<evidence type="ECO:0000256" key="2">
    <source>
        <dbReference type="SAM" id="Phobius"/>
    </source>
</evidence>
<evidence type="ECO:0000259" key="3">
    <source>
        <dbReference type="SMART" id="SM00458"/>
    </source>
</evidence>
<dbReference type="AlphaFoldDB" id="A0AA35PSI2"/>
<dbReference type="Proteomes" id="UP001178461">
    <property type="component" value="Chromosome 17"/>
</dbReference>
<gene>
    <name evidence="4" type="ORF">PODLI_1B020865</name>
</gene>
<feature type="region of interest" description="Disordered" evidence="1">
    <location>
        <begin position="15"/>
        <end position="35"/>
    </location>
</feature>
<keyword evidence="2" id="KW-0472">Membrane</keyword>
<dbReference type="SUPFAM" id="SSF50370">
    <property type="entry name" value="Ricin B-like lectins"/>
    <property type="match status" value="1"/>
</dbReference>
<dbReference type="EMBL" id="OX395142">
    <property type="protein sequence ID" value="CAI5796313.1"/>
    <property type="molecule type" value="Genomic_DNA"/>
</dbReference>
<dbReference type="InterPro" id="IPR035992">
    <property type="entry name" value="Ricin_B-like_lectins"/>
</dbReference>
<feature type="domain" description="Ricin B lectin" evidence="3">
    <location>
        <begin position="135"/>
        <end position="255"/>
    </location>
</feature>
<dbReference type="GO" id="GO:0005886">
    <property type="term" value="C:plasma membrane"/>
    <property type="evidence" value="ECO:0007669"/>
    <property type="project" value="TreeGrafter"/>
</dbReference>
<reference evidence="4" key="1">
    <citation type="submission" date="2022-12" db="EMBL/GenBank/DDBJ databases">
        <authorList>
            <person name="Alioto T."/>
            <person name="Alioto T."/>
            <person name="Gomez Garrido J."/>
        </authorList>
    </citation>
    <scope>NUCLEOTIDE SEQUENCE</scope>
</reference>
<accession>A0AA35PSI2</accession>
<dbReference type="PANTHER" id="PTHR36129:SF1">
    <property type="entry name" value="ORGANIC SOLUTE TRANSPORTER SUBUNIT BETA"/>
    <property type="match status" value="1"/>
</dbReference>
<keyword evidence="2" id="KW-1133">Transmembrane helix</keyword>
<dbReference type="SMART" id="SM00458">
    <property type="entry name" value="RICIN"/>
    <property type="match status" value="1"/>
</dbReference>
<dbReference type="GO" id="GO:0032991">
    <property type="term" value="C:protein-containing complex"/>
    <property type="evidence" value="ECO:0007669"/>
    <property type="project" value="TreeGrafter"/>
</dbReference>
<dbReference type="FunFam" id="2.80.10.50:FF:000032">
    <property type="entry name" value="macrophage mannose receptor 1"/>
    <property type="match status" value="1"/>
</dbReference>
<dbReference type="CDD" id="cd23407">
    <property type="entry name" value="beta-trefoil_Ricin_MRC1"/>
    <property type="match status" value="1"/>
</dbReference>
<dbReference type="Gene3D" id="2.80.10.50">
    <property type="match status" value="1"/>
</dbReference>
<dbReference type="Pfam" id="PF24562">
    <property type="entry name" value="CysR_MRC2_N"/>
    <property type="match status" value="1"/>
</dbReference>
<organism evidence="4 5">
    <name type="scientific">Podarcis lilfordi</name>
    <name type="common">Lilford's wall lizard</name>
    <dbReference type="NCBI Taxonomy" id="74358"/>
    <lineage>
        <taxon>Eukaryota</taxon>
        <taxon>Metazoa</taxon>
        <taxon>Chordata</taxon>
        <taxon>Craniata</taxon>
        <taxon>Vertebrata</taxon>
        <taxon>Euteleostomi</taxon>
        <taxon>Lepidosauria</taxon>
        <taxon>Squamata</taxon>
        <taxon>Bifurcata</taxon>
        <taxon>Unidentata</taxon>
        <taxon>Episquamata</taxon>
        <taxon>Laterata</taxon>
        <taxon>Lacertibaenia</taxon>
        <taxon>Lacertidae</taxon>
        <taxon>Podarcis</taxon>
    </lineage>
</organism>
<dbReference type="InterPro" id="IPR052678">
    <property type="entry name" value="OST-beta_subunit"/>
</dbReference>
<feature type="transmembrane region" description="Helical" evidence="2">
    <location>
        <begin position="72"/>
        <end position="97"/>
    </location>
</feature>
<dbReference type="InterPro" id="IPR000772">
    <property type="entry name" value="Ricin_B_lectin"/>
</dbReference>
<proteinExistence type="predicted"/>
<dbReference type="GO" id="GO:0015721">
    <property type="term" value="P:bile acid and bile salt transport"/>
    <property type="evidence" value="ECO:0007669"/>
    <property type="project" value="TreeGrafter"/>
</dbReference>
<dbReference type="PROSITE" id="PS50231">
    <property type="entry name" value="RICIN_B_LECTIN"/>
    <property type="match status" value="1"/>
</dbReference>
<keyword evidence="5" id="KW-1185">Reference proteome</keyword>
<evidence type="ECO:0000313" key="4">
    <source>
        <dbReference type="EMBL" id="CAI5796313.1"/>
    </source>
</evidence>
<evidence type="ECO:0000256" key="1">
    <source>
        <dbReference type="SAM" id="MobiDB-lite"/>
    </source>
</evidence>
<evidence type="ECO:0000313" key="5">
    <source>
        <dbReference type="Proteomes" id="UP001178461"/>
    </source>
</evidence>
<name>A0AA35PSI2_9SAUR</name>
<sequence length="291" mass="32251">MASWKGLYRNVDLGLEDPKAPEQRSQAGTKEYPEEESVYEPFDAVASLEGKQAGQVAVPWHPAGKPSWTRKVVLVAVAALLATSVFLNVLLLAVGIMRCKWSAGSLKAAGVPDSKMSAALEQARAENRKLQEAVPSSFLLYNENRSHCVTRKEPSSLTQAPCDPRNWLQHFRWFSRGLLLHMHSLLCVAAPKAKRKETVRLEPCNGTNPLQRWECRDHDLLALEGKDLYFNYGNSLDRVVMLFDGNGPWSRWVTYSTRQNICSNPPLVSLPSAPPVQRALSTTGHGGHPVA</sequence>
<keyword evidence="2" id="KW-0812">Transmembrane</keyword>
<dbReference type="PANTHER" id="PTHR36129">
    <property type="entry name" value="ORGANIC SOLUTE TRANSPORTER SUBUNIT BETA-RELATED"/>
    <property type="match status" value="1"/>
</dbReference>